<keyword evidence="1" id="KW-1133">Transmembrane helix</keyword>
<reference evidence="2 3" key="1">
    <citation type="submission" date="2023-05" db="EMBL/GenBank/DDBJ databases">
        <title>Glutamicibacter sp. B1, complete genome.</title>
        <authorList>
            <person name="Long Y.H."/>
            <person name="Fang T."/>
            <person name="Li X.Y."/>
        </authorList>
    </citation>
    <scope>NUCLEOTIDE SEQUENCE [LARGE SCALE GENOMIC DNA]</scope>
    <source>
        <strain evidence="2 3">B1</strain>
    </source>
</reference>
<accession>A0AAU6WFT3</accession>
<gene>
    <name evidence="2" type="ORF">QMQ05_05730</name>
</gene>
<keyword evidence="3" id="KW-1185">Reference proteome</keyword>
<dbReference type="Proteomes" id="UP001486888">
    <property type="component" value="Chromosome"/>
</dbReference>
<proteinExistence type="predicted"/>
<evidence type="ECO:0000313" key="2">
    <source>
        <dbReference type="EMBL" id="XAO47023.1"/>
    </source>
</evidence>
<dbReference type="EMBL" id="CP125942">
    <property type="protein sequence ID" value="XAO47023.1"/>
    <property type="molecule type" value="Genomic_DNA"/>
</dbReference>
<keyword evidence="1" id="KW-0812">Transmembrane</keyword>
<feature type="transmembrane region" description="Helical" evidence="1">
    <location>
        <begin position="39"/>
        <end position="57"/>
    </location>
</feature>
<organism evidence="2 3">
    <name type="scientific">Glutamicibacter ectropisis</name>
    <dbReference type="NCBI Taxonomy" id="3046593"/>
    <lineage>
        <taxon>Bacteria</taxon>
        <taxon>Bacillati</taxon>
        <taxon>Actinomycetota</taxon>
        <taxon>Actinomycetes</taxon>
        <taxon>Micrococcales</taxon>
        <taxon>Micrococcaceae</taxon>
        <taxon>Glutamicibacter</taxon>
    </lineage>
</organism>
<dbReference type="AlphaFoldDB" id="A0AAU6WFT3"/>
<keyword evidence="1" id="KW-0472">Membrane</keyword>
<feature type="transmembrane region" description="Helical" evidence="1">
    <location>
        <begin position="12"/>
        <end position="33"/>
    </location>
</feature>
<protein>
    <submittedName>
        <fullName evidence="2">Uncharacterized protein</fullName>
    </submittedName>
</protein>
<dbReference type="KEGG" id="gey:QMQ05_05730"/>
<dbReference type="RefSeq" id="WP_345473739.1">
    <property type="nucleotide sequence ID" value="NZ_CP125942.1"/>
</dbReference>
<evidence type="ECO:0000313" key="3">
    <source>
        <dbReference type="Proteomes" id="UP001486888"/>
    </source>
</evidence>
<name>A0AAU6WFT3_9MICC</name>
<evidence type="ECO:0000256" key="1">
    <source>
        <dbReference type="SAM" id="Phobius"/>
    </source>
</evidence>
<sequence>MSMKRSDDLRPVGLTSILDLLGSLLVIAAIALAVAAYSVPGALAAAGVLLLVLSWLIDRRTRA</sequence>